<accession>A0A0R3UIG6</accession>
<protein>
    <submittedName>
        <fullName evidence="3">Uncharacterized protein</fullName>
    </submittedName>
</protein>
<proteinExistence type="predicted"/>
<feature type="region of interest" description="Disordered" evidence="1">
    <location>
        <begin position="53"/>
        <end position="91"/>
    </location>
</feature>
<gene>
    <name evidence="3" type="ORF">MCOS_LOCUS7217</name>
</gene>
<organism evidence="3 4">
    <name type="scientific">Mesocestoides corti</name>
    <name type="common">Flatworm</name>
    <dbReference type="NCBI Taxonomy" id="53468"/>
    <lineage>
        <taxon>Eukaryota</taxon>
        <taxon>Metazoa</taxon>
        <taxon>Spiralia</taxon>
        <taxon>Lophotrochozoa</taxon>
        <taxon>Platyhelminthes</taxon>
        <taxon>Cestoda</taxon>
        <taxon>Eucestoda</taxon>
        <taxon>Cyclophyllidea</taxon>
        <taxon>Mesocestoididae</taxon>
        <taxon>Mesocestoides</taxon>
    </lineage>
</organism>
<feature type="compositionally biased region" description="Polar residues" evidence="1">
    <location>
        <begin position="56"/>
        <end position="65"/>
    </location>
</feature>
<keyword evidence="2" id="KW-0812">Transmembrane</keyword>
<sequence length="207" mass="22896">MLSTEVITPVIDVCVMLIMLPYIEWVMLGIAAVYGMRIVAFCVTQVAKHVDEMPVSSETSGTSESAIEEEAVNNESFAQEEEDRDSKEAGVLERPLFSTPEILVMPPSIDVFACASPLPREAHEASLRDHGCTKSLSAAERIGYKFEVNEIVHSQLDRDATGNDTIGANWSVGRRDRRRGDGDKEFNSNNEMPCRGLLASEFVHTME</sequence>
<keyword evidence="4" id="KW-1185">Reference proteome</keyword>
<dbReference type="AlphaFoldDB" id="A0A0R3UIG6"/>
<keyword evidence="2" id="KW-1133">Transmembrane helix</keyword>
<evidence type="ECO:0000256" key="1">
    <source>
        <dbReference type="SAM" id="MobiDB-lite"/>
    </source>
</evidence>
<dbReference type="Proteomes" id="UP000267029">
    <property type="component" value="Unassembled WGS sequence"/>
</dbReference>
<keyword evidence="2" id="KW-0472">Membrane</keyword>
<feature type="compositionally biased region" description="Acidic residues" evidence="1">
    <location>
        <begin position="66"/>
        <end position="83"/>
    </location>
</feature>
<name>A0A0R3UIG6_MESCO</name>
<feature type="transmembrane region" description="Helical" evidence="2">
    <location>
        <begin position="6"/>
        <end position="28"/>
    </location>
</feature>
<reference evidence="3 4" key="1">
    <citation type="submission" date="2018-10" db="EMBL/GenBank/DDBJ databases">
        <authorList>
            <consortium name="Pathogen Informatics"/>
        </authorList>
    </citation>
    <scope>NUCLEOTIDE SEQUENCE [LARGE SCALE GENOMIC DNA]</scope>
</reference>
<evidence type="ECO:0000313" key="4">
    <source>
        <dbReference type="Proteomes" id="UP000267029"/>
    </source>
</evidence>
<dbReference type="EMBL" id="UXSR01005339">
    <property type="protein sequence ID" value="VDD81214.1"/>
    <property type="molecule type" value="Genomic_DNA"/>
</dbReference>
<evidence type="ECO:0000256" key="2">
    <source>
        <dbReference type="SAM" id="Phobius"/>
    </source>
</evidence>
<evidence type="ECO:0000313" key="3">
    <source>
        <dbReference type="EMBL" id="VDD81214.1"/>
    </source>
</evidence>